<evidence type="ECO:0000313" key="2">
    <source>
        <dbReference type="Proteomes" id="UP001596417"/>
    </source>
</evidence>
<sequence length="52" mass="5640">MARRQGEIVEPSILLHLGEAGIFQHVQMLRPAANETSWGSARPPTFLGLLAA</sequence>
<proteinExistence type="predicted"/>
<dbReference type="AlphaFoldDB" id="A0ABD5YS57"/>
<evidence type="ECO:0000313" key="1">
    <source>
        <dbReference type="EMBL" id="MFC7192084.1"/>
    </source>
</evidence>
<reference evidence="1 2" key="1">
    <citation type="journal article" date="2019" name="Int. J. Syst. Evol. Microbiol.">
        <title>The Global Catalogue of Microorganisms (GCM) 10K type strain sequencing project: providing services to taxonomists for standard genome sequencing and annotation.</title>
        <authorList>
            <consortium name="The Broad Institute Genomics Platform"/>
            <consortium name="The Broad Institute Genome Sequencing Center for Infectious Disease"/>
            <person name="Wu L."/>
            <person name="Ma J."/>
        </authorList>
    </citation>
    <scope>NUCLEOTIDE SEQUENCE [LARGE SCALE GENOMIC DNA]</scope>
    <source>
        <strain evidence="1 2">RDMS1</strain>
    </source>
</reference>
<dbReference type="RefSeq" id="WP_390206627.1">
    <property type="nucleotide sequence ID" value="NZ_JBHTAX010000004.1"/>
</dbReference>
<keyword evidence="2" id="KW-1185">Reference proteome</keyword>
<dbReference type="Proteomes" id="UP001596417">
    <property type="component" value="Unassembled WGS sequence"/>
</dbReference>
<protein>
    <submittedName>
        <fullName evidence="1">Uncharacterized protein</fullName>
    </submittedName>
</protein>
<name>A0ABD5YS57_9EURY</name>
<accession>A0ABD5YS57</accession>
<gene>
    <name evidence="1" type="ORF">ACFQL7_21270</name>
</gene>
<organism evidence="1 2">
    <name type="scientific">Halocatena marina</name>
    <dbReference type="NCBI Taxonomy" id="2934937"/>
    <lineage>
        <taxon>Archaea</taxon>
        <taxon>Methanobacteriati</taxon>
        <taxon>Methanobacteriota</taxon>
        <taxon>Stenosarchaea group</taxon>
        <taxon>Halobacteria</taxon>
        <taxon>Halobacteriales</taxon>
        <taxon>Natronomonadaceae</taxon>
        <taxon>Halocatena</taxon>
    </lineage>
</organism>
<comment type="caution">
    <text evidence="1">The sequence shown here is derived from an EMBL/GenBank/DDBJ whole genome shotgun (WGS) entry which is preliminary data.</text>
</comment>
<dbReference type="EMBL" id="JBHTAX010000004">
    <property type="protein sequence ID" value="MFC7192084.1"/>
    <property type="molecule type" value="Genomic_DNA"/>
</dbReference>